<sequence length="209" mass="22198">MKKLVLFSAAAAMVLASCAGNPEGKKAETKDSVATVDKVAGAAYAVDTEASQIMWKGTKVSGFHEGTVKVKSGELNVDNGAITGGNFVLDMNTISATDLEGEYKDKLDGHLKADDFFGAATHPEASFAITEVKAGATANDVVISGNLVIKGTSKNITFDAKVEEITDTTVKTSADFNILREDWGVNYEGKKDDLISKEINFRVNIIAKK</sequence>
<feature type="signal peptide" evidence="1">
    <location>
        <begin position="1"/>
        <end position="19"/>
    </location>
</feature>
<dbReference type="PANTHER" id="PTHR34406:SF1">
    <property type="entry name" value="PROTEIN YCEI"/>
    <property type="match status" value="1"/>
</dbReference>
<name>A0ABS1R1R6_9SPHI</name>
<protein>
    <submittedName>
        <fullName evidence="3">YceI family protein</fullName>
    </submittedName>
</protein>
<dbReference type="SUPFAM" id="SSF101874">
    <property type="entry name" value="YceI-like"/>
    <property type="match status" value="1"/>
</dbReference>
<dbReference type="SMART" id="SM00867">
    <property type="entry name" value="YceI"/>
    <property type="match status" value="1"/>
</dbReference>
<dbReference type="InterPro" id="IPR007372">
    <property type="entry name" value="Lipid/polyisoprenoid-bd_YceI"/>
</dbReference>
<dbReference type="EMBL" id="JAERTY010000003">
    <property type="protein sequence ID" value="MBL1408631.1"/>
    <property type="molecule type" value="Genomic_DNA"/>
</dbReference>
<dbReference type="InterPro" id="IPR036761">
    <property type="entry name" value="TTHA0802/YceI-like_sf"/>
</dbReference>
<dbReference type="RefSeq" id="WP_202102382.1">
    <property type="nucleotide sequence ID" value="NZ_JAERTY010000003.1"/>
</dbReference>
<dbReference type="PANTHER" id="PTHR34406">
    <property type="entry name" value="PROTEIN YCEI"/>
    <property type="match status" value="1"/>
</dbReference>
<evidence type="ECO:0000313" key="4">
    <source>
        <dbReference type="Proteomes" id="UP000625283"/>
    </source>
</evidence>
<organism evidence="3 4">
    <name type="scientific">Sphingobacterium faecale</name>
    <dbReference type="NCBI Taxonomy" id="2803775"/>
    <lineage>
        <taxon>Bacteria</taxon>
        <taxon>Pseudomonadati</taxon>
        <taxon>Bacteroidota</taxon>
        <taxon>Sphingobacteriia</taxon>
        <taxon>Sphingobacteriales</taxon>
        <taxon>Sphingobacteriaceae</taxon>
        <taxon>Sphingobacterium</taxon>
    </lineage>
</organism>
<gene>
    <name evidence="3" type="ORF">JKG61_07715</name>
</gene>
<proteinExistence type="predicted"/>
<comment type="caution">
    <text evidence="3">The sequence shown here is derived from an EMBL/GenBank/DDBJ whole genome shotgun (WGS) entry which is preliminary data.</text>
</comment>
<evidence type="ECO:0000313" key="3">
    <source>
        <dbReference type="EMBL" id="MBL1408631.1"/>
    </source>
</evidence>
<keyword evidence="4" id="KW-1185">Reference proteome</keyword>
<reference evidence="3 4" key="1">
    <citation type="submission" date="2021-01" db="EMBL/GenBank/DDBJ databases">
        <title>C459-1 draft genome sequence.</title>
        <authorList>
            <person name="Zhang X.-F."/>
        </authorList>
    </citation>
    <scope>NUCLEOTIDE SEQUENCE [LARGE SCALE GENOMIC DNA]</scope>
    <source>
        <strain evidence="4">C459-1</strain>
    </source>
</reference>
<evidence type="ECO:0000259" key="2">
    <source>
        <dbReference type="SMART" id="SM00867"/>
    </source>
</evidence>
<dbReference type="PROSITE" id="PS51257">
    <property type="entry name" value="PROKAR_LIPOPROTEIN"/>
    <property type="match status" value="1"/>
</dbReference>
<dbReference type="Pfam" id="PF04264">
    <property type="entry name" value="YceI"/>
    <property type="match status" value="1"/>
</dbReference>
<feature type="chain" id="PRO_5045598415" evidence="1">
    <location>
        <begin position="20"/>
        <end position="209"/>
    </location>
</feature>
<dbReference type="Proteomes" id="UP000625283">
    <property type="component" value="Unassembled WGS sequence"/>
</dbReference>
<evidence type="ECO:0000256" key="1">
    <source>
        <dbReference type="SAM" id="SignalP"/>
    </source>
</evidence>
<accession>A0ABS1R1R6</accession>
<dbReference type="Gene3D" id="2.40.128.110">
    <property type="entry name" value="Lipid/polyisoprenoid-binding, YceI-like"/>
    <property type="match status" value="1"/>
</dbReference>
<feature type="domain" description="Lipid/polyisoprenoid-binding YceI-like" evidence="2">
    <location>
        <begin position="43"/>
        <end position="208"/>
    </location>
</feature>
<keyword evidence="1" id="KW-0732">Signal</keyword>